<proteinExistence type="predicted"/>
<evidence type="ECO:0000313" key="4">
    <source>
        <dbReference type="EMBL" id="CAF3442727.1"/>
    </source>
</evidence>
<dbReference type="EMBL" id="CAJOBO010001957">
    <property type="protein sequence ID" value="CAF4421579.1"/>
    <property type="molecule type" value="Genomic_DNA"/>
</dbReference>
<accession>A0A818PF42</accession>
<dbReference type="PANTHER" id="PTHR28037">
    <property type="entry name" value="ALCOHOL O-ACETYLTRANSFERASE 1-RELATED"/>
    <property type="match status" value="1"/>
</dbReference>
<dbReference type="InterPro" id="IPR031641">
    <property type="entry name" value="PapA_C"/>
</dbReference>
<dbReference type="EMBL" id="CAJNXB010005729">
    <property type="protein sequence ID" value="CAF3442727.1"/>
    <property type="molecule type" value="Genomic_DNA"/>
</dbReference>
<dbReference type="EMBL" id="CAJNYD010004690">
    <property type="protein sequence ID" value="CAF3623446.1"/>
    <property type="molecule type" value="Genomic_DNA"/>
</dbReference>
<dbReference type="Proteomes" id="UP000663825">
    <property type="component" value="Unassembled WGS sequence"/>
</dbReference>
<evidence type="ECO:0000313" key="7">
    <source>
        <dbReference type="EMBL" id="CAF4445798.1"/>
    </source>
</evidence>
<protein>
    <recommendedName>
        <fullName evidence="3">Phthiocerol/phthiodiolone dimycocerosyl transferase C-terminal domain-containing protein</fullName>
    </recommendedName>
</protein>
<organism evidence="5 8">
    <name type="scientific">Rotaria socialis</name>
    <dbReference type="NCBI Taxonomy" id="392032"/>
    <lineage>
        <taxon>Eukaryota</taxon>
        <taxon>Metazoa</taxon>
        <taxon>Spiralia</taxon>
        <taxon>Gnathifera</taxon>
        <taxon>Rotifera</taxon>
        <taxon>Eurotatoria</taxon>
        <taxon>Bdelloidea</taxon>
        <taxon>Philodinida</taxon>
        <taxon>Philodinidae</taxon>
        <taxon>Rotaria</taxon>
    </lineage>
</organism>
<dbReference type="Proteomes" id="UP000663833">
    <property type="component" value="Unassembled WGS sequence"/>
</dbReference>
<reference evidence="5" key="1">
    <citation type="submission" date="2021-02" db="EMBL/GenBank/DDBJ databases">
        <authorList>
            <person name="Nowell W R."/>
        </authorList>
    </citation>
    <scope>NUCLEOTIDE SEQUENCE</scope>
</reference>
<dbReference type="SUPFAM" id="SSF52777">
    <property type="entry name" value="CoA-dependent acyltransferases"/>
    <property type="match status" value="2"/>
</dbReference>
<dbReference type="OrthoDB" id="69784at2759"/>
<feature type="domain" description="Phthiocerol/phthiodiolone dimycocerosyl transferase C-terminal" evidence="3">
    <location>
        <begin position="254"/>
        <end position="414"/>
    </location>
</feature>
<dbReference type="PANTHER" id="PTHR28037:SF1">
    <property type="entry name" value="ALCOHOL O-ACETYLTRANSFERASE 1-RELATED"/>
    <property type="match status" value="1"/>
</dbReference>
<keyword evidence="9" id="KW-1185">Reference proteome</keyword>
<dbReference type="Gene3D" id="3.30.559.10">
    <property type="entry name" value="Chloramphenicol acetyltransferase-like domain"/>
    <property type="match status" value="1"/>
</dbReference>
<evidence type="ECO:0000259" key="3">
    <source>
        <dbReference type="Pfam" id="PF16911"/>
    </source>
</evidence>
<name>A0A818PF42_9BILA</name>
<dbReference type="Gene3D" id="3.30.559.30">
    <property type="entry name" value="Nonribosomal peptide synthetase, condensation domain"/>
    <property type="match status" value="1"/>
</dbReference>
<dbReference type="InterPro" id="IPR052058">
    <property type="entry name" value="Alcohol_O-acetyltransferase"/>
</dbReference>
<evidence type="ECO:0000256" key="1">
    <source>
        <dbReference type="ARBA" id="ARBA00022679"/>
    </source>
</evidence>
<comment type="caution">
    <text evidence="5">The sequence shown here is derived from an EMBL/GenBank/DDBJ whole genome shotgun (WGS) entry which is preliminary data.</text>
</comment>
<evidence type="ECO:0000313" key="6">
    <source>
        <dbReference type="EMBL" id="CAF4421579.1"/>
    </source>
</evidence>
<keyword evidence="1" id="KW-0808">Transferase</keyword>
<dbReference type="GO" id="GO:0016746">
    <property type="term" value="F:acyltransferase activity"/>
    <property type="evidence" value="ECO:0007669"/>
    <property type="project" value="UniProtKB-KW"/>
</dbReference>
<dbReference type="Pfam" id="PF16911">
    <property type="entry name" value="PapA_C"/>
    <property type="match status" value="1"/>
</dbReference>
<evidence type="ECO:0000313" key="5">
    <source>
        <dbReference type="EMBL" id="CAF3623446.1"/>
    </source>
</evidence>
<dbReference type="Proteomes" id="UP000663873">
    <property type="component" value="Unassembled WGS sequence"/>
</dbReference>
<dbReference type="InterPro" id="IPR023213">
    <property type="entry name" value="CAT-like_dom_sf"/>
</dbReference>
<dbReference type="Proteomes" id="UP000663851">
    <property type="component" value="Unassembled WGS sequence"/>
</dbReference>
<keyword evidence="2" id="KW-0012">Acyltransferase</keyword>
<gene>
    <name evidence="6" type="ORF">HFQ381_LOCUS21627</name>
    <name evidence="5" type="ORF">LUA448_LOCUS31547</name>
    <name evidence="4" type="ORF">TIS948_LOCUS31319</name>
    <name evidence="7" type="ORF">UJA718_LOCUS22429</name>
</gene>
<dbReference type="EMBL" id="CAJOBP010004613">
    <property type="protein sequence ID" value="CAF4445798.1"/>
    <property type="molecule type" value="Genomic_DNA"/>
</dbReference>
<dbReference type="AlphaFoldDB" id="A0A818PF42"/>
<sequence length="468" mass="52719">MFNWLWQNSPIVNSKQHALGPTANVFMKTSQLYQGSGRVGEILHLEGPCISLDQLKKVIARLQRRHPVLRSRLKVHPSNPNHFILEEDETLQLQVEEIPRKRHDCLDSWLQEWRKREKEPTNIGEGLVRVWLLQDPDDKDDLNGPREVVIMCEHCICDGLSLSNACHELLTILSDEDGNLFCDSLDWPISMEDAVWKSLSIINRYITLGRFIFSTVYTNITSKLGTARIPLGNIDFPVDDMDKHCHTELVYGILNKQMTAKFIAKCRQEKVTVTAAVISAILSAASSLIPTDSTQDTLLKIILGADTRRRCIPPIPSRDLSFHMSSMALFSVTTSTVPKTSDGLWQLARTVGHHVKKCIDAGQVLAFGMIQAKICEQSLGPIHFPQMPTYSISSWGLLPFVEYYGQWKLTRMSPFVNLVRGPLPFTTIQTVNGVLTMMFSGSNPLIASHTLAALRDRSMDSLQQMINN</sequence>
<evidence type="ECO:0000313" key="9">
    <source>
        <dbReference type="Proteomes" id="UP000663873"/>
    </source>
</evidence>
<evidence type="ECO:0000313" key="8">
    <source>
        <dbReference type="Proteomes" id="UP000663833"/>
    </source>
</evidence>
<evidence type="ECO:0000256" key="2">
    <source>
        <dbReference type="ARBA" id="ARBA00023315"/>
    </source>
</evidence>